<feature type="region of interest" description="Disordered" evidence="1">
    <location>
        <begin position="40"/>
        <end position="64"/>
    </location>
</feature>
<evidence type="ECO:0000313" key="2">
    <source>
        <dbReference type="EMBL" id="AFO47375.1"/>
    </source>
</evidence>
<accession>I7AXF4</accession>
<organism evidence="2 3">
    <name type="scientific">Pseudomonas putida (strain DOT-T1E)</name>
    <dbReference type="NCBI Taxonomy" id="1196325"/>
    <lineage>
        <taxon>Bacteria</taxon>
        <taxon>Pseudomonadati</taxon>
        <taxon>Pseudomonadota</taxon>
        <taxon>Gammaproteobacteria</taxon>
        <taxon>Pseudomonadales</taxon>
        <taxon>Pseudomonadaceae</taxon>
        <taxon>Pseudomonas</taxon>
    </lineage>
</organism>
<reference evidence="3" key="1">
    <citation type="journal article" date="2013" name="Microb. Biotechnol.">
        <title>Metabolic potential of the organic-solvent tolerant Pseudomonas putida DOT-T1E deduced from its annotated genome.</title>
        <authorList>
            <person name="Udaondo Z."/>
            <person name="Molina L."/>
            <person name="Daniels C."/>
            <person name="Gomez M.J."/>
            <person name="Molina-Henares M.A."/>
            <person name="Matilla M.A."/>
            <person name="Roca A."/>
            <person name="Fernandez M."/>
            <person name="Duque E."/>
            <person name="Segura A."/>
            <person name="Ramos J.L."/>
        </authorList>
    </citation>
    <scope>NUCLEOTIDE SEQUENCE [LARGE SCALE GENOMIC DNA]</scope>
    <source>
        <strain evidence="3">DOT-T1E</strain>
    </source>
</reference>
<evidence type="ECO:0000313" key="3">
    <source>
        <dbReference type="Proteomes" id="UP000006503"/>
    </source>
</evidence>
<dbReference type="HOGENOM" id="CLU_2864479_0_0_6"/>
<proteinExistence type="predicted"/>
<sequence length="64" mass="6823">MQLISLTGVLPASASSRACPLRKPEGKGNACTVARRSGFTREEAGPAGQSPPAIHRCRRHRIRG</sequence>
<gene>
    <name evidence="2" type="ordered locus">T1E_1520</name>
</gene>
<feature type="compositionally biased region" description="Basic residues" evidence="1">
    <location>
        <begin position="55"/>
        <end position="64"/>
    </location>
</feature>
<dbReference type="PATRIC" id="fig|1196325.3.peg.1520"/>
<dbReference type="Proteomes" id="UP000006503">
    <property type="component" value="Chromosome"/>
</dbReference>
<protein>
    <submittedName>
        <fullName evidence="2">Uncharacterized protein</fullName>
    </submittedName>
</protein>
<dbReference type="EMBL" id="CP003734">
    <property type="protein sequence ID" value="AFO47375.1"/>
    <property type="molecule type" value="Genomic_DNA"/>
</dbReference>
<dbReference type="AlphaFoldDB" id="I7AXF4"/>
<dbReference type="KEGG" id="ppx:T1E_1520"/>
<evidence type="ECO:0000256" key="1">
    <source>
        <dbReference type="SAM" id="MobiDB-lite"/>
    </source>
</evidence>
<name>I7AXF4_PSEPT</name>